<organism evidence="1 2">
    <name type="scientific">[Mycobacterium] stephanolepidis</name>
    <dbReference type="NCBI Taxonomy" id="1520670"/>
    <lineage>
        <taxon>Bacteria</taxon>
        <taxon>Bacillati</taxon>
        <taxon>Actinomycetota</taxon>
        <taxon>Actinomycetes</taxon>
        <taxon>Mycobacteriales</taxon>
        <taxon>Mycobacteriaceae</taxon>
        <taxon>Mycobacteroides</taxon>
    </lineage>
</organism>
<dbReference type="Proteomes" id="UP000217954">
    <property type="component" value="Chromosome"/>
</dbReference>
<accession>A0A1Z4EXW4</accession>
<dbReference type="OrthoDB" id="9808883at2"/>
<dbReference type="AlphaFoldDB" id="A0A1Z4EXW4"/>
<dbReference type="InterPro" id="IPR010696">
    <property type="entry name" value="DUF1272"/>
</dbReference>
<reference evidence="2" key="1">
    <citation type="journal article" date="2017" name="Genome Announc.">
        <title>Complete Genome Sequence of Mycobacterium stephanolepidis.</title>
        <authorList>
            <person name="Fukano H."/>
            <person name="Yoshida M."/>
            <person name="Katayama Y."/>
            <person name="Omatsu T."/>
            <person name="Mizutani T."/>
            <person name="Kurata O."/>
            <person name="Wada S."/>
            <person name="Hoshino Y."/>
        </authorList>
    </citation>
    <scope>NUCLEOTIDE SEQUENCE [LARGE SCALE GENOMIC DNA]</scope>
    <source>
        <strain evidence="2">NJB0901</strain>
    </source>
</reference>
<reference evidence="1 2" key="2">
    <citation type="journal article" date="2017" name="Int. J. Syst. Evol. Microbiol.">
        <title>Mycobacterium stephanolepidis sp. nov., a rapidly growing species related to Mycobacterium chelonae, isolated from marine teleost fish, Stephanolepis cirrhifer.</title>
        <authorList>
            <person name="Fukano H."/>
            <person name="Wada S."/>
            <person name="Kurata O."/>
            <person name="Katayama K."/>
            <person name="Fujiwara N."/>
            <person name="Hoshino Y."/>
        </authorList>
    </citation>
    <scope>NUCLEOTIDE SEQUENCE [LARGE SCALE GENOMIC DNA]</scope>
    <source>
        <strain evidence="1 2">NJB0901</strain>
    </source>
</reference>
<protein>
    <submittedName>
        <fullName evidence="1">DUF1272 domain-containing protein</fullName>
    </submittedName>
</protein>
<dbReference type="Pfam" id="PF06906">
    <property type="entry name" value="DUF1272"/>
    <property type="match status" value="1"/>
</dbReference>
<evidence type="ECO:0000313" key="2">
    <source>
        <dbReference type="Proteomes" id="UP000217954"/>
    </source>
</evidence>
<evidence type="ECO:0000313" key="1">
    <source>
        <dbReference type="EMBL" id="BAX97813.1"/>
    </source>
</evidence>
<proteinExistence type="predicted"/>
<gene>
    <name evidence="1" type="ORF">MSTE_02503</name>
</gene>
<sequence>MLEMKPACQRCQVELGHTDSAWICSYECTYCAECKPSLPVCPNCKGELTPRPRRALAPTSDG</sequence>
<dbReference type="KEGG" id="mste:MSTE_02503"/>
<dbReference type="EMBL" id="AP018165">
    <property type="protein sequence ID" value="BAX97813.1"/>
    <property type="molecule type" value="Genomic_DNA"/>
</dbReference>
<name>A0A1Z4EXW4_9MYCO</name>
<keyword evidence="2" id="KW-1185">Reference proteome</keyword>